<sequence length="401" mass="42374">MTRIKLITVTVAVLAAALAFAAPAFAWTHGQFSATTDACAGCHVAHAAQAPNLLKAGPTQTEFCFLCHGDGGTSAPYDVKNGYTEVTVGTDTYQYPSTGGGFDYQLTFTDSNDNGLFDLGEPTASAAITSRHTVWGYNHDDKNTAGSWAGESAKIFSVPGGTNTFTGSGFVCGSCHDPHDGGAVPDASGYITGSASSPNPRLLRRTITVGNATYSNLYMKFKFQTVGTFTYGNPAVASGVYRVVEYLCDYGVTQATTYGSSVWCGACHNKFNPRYWTGAGLNFFGTMKRHPVYGHAVLPTGANGTLDTGTPLETDTYPIGPVISHYVGCLTCHRAHSTTATVAGWASNWPRDAGGTSSTSALLRMNNRGICYNCHGAAKYNCINDTRIIYGTNGTCTSCHQ</sequence>
<dbReference type="RefSeq" id="WP_123930645.1">
    <property type="nucleotide sequence ID" value="NZ_RKRE01000003.1"/>
</dbReference>
<feature type="domain" description="Doubled CXXCH motif" evidence="2">
    <location>
        <begin position="35"/>
        <end position="70"/>
    </location>
</feature>
<dbReference type="SUPFAM" id="SSF48695">
    <property type="entry name" value="Multiheme cytochromes"/>
    <property type="match status" value="1"/>
</dbReference>
<accession>A0A3N5B0X0</accession>
<evidence type="ECO:0000313" key="4">
    <source>
        <dbReference type="Proteomes" id="UP000282654"/>
    </source>
</evidence>
<organism evidence="3 4">
    <name type="scientific">Thermodesulfitimonas autotrophica</name>
    <dbReference type="NCBI Taxonomy" id="1894989"/>
    <lineage>
        <taxon>Bacteria</taxon>
        <taxon>Bacillati</taxon>
        <taxon>Bacillota</taxon>
        <taxon>Clostridia</taxon>
        <taxon>Thermoanaerobacterales</taxon>
        <taxon>Thermoanaerobacteraceae</taxon>
        <taxon>Thermodesulfitimonas</taxon>
    </lineage>
</organism>
<dbReference type="Pfam" id="PF09699">
    <property type="entry name" value="Paired_CXXCH_1"/>
    <property type="match status" value="1"/>
</dbReference>
<dbReference type="AlphaFoldDB" id="A0A3N5B0X0"/>
<dbReference type="Gene3D" id="1.10.1130.10">
    <property type="entry name" value="Flavocytochrome C3, Chain A"/>
    <property type="match status" value="1"/>
</dbReference>
<protein>
    <submittedName>
        <fullName evidence="3">Putative CXXCH cytochrome family protein</fullName>
    </submittedName>
</protein>
<dbReference type="NCBIfam" id="TIGR01905">
    <property type="entry name" value="paired_CXXCH_1"/>
    <property type="match status" value="1"/>
</dbReference>
<name>A0A3N5B0X0_9THEO</name>
<proteinExistence type="predicted"/>
<dbReference type="InterPro" id="IPR010177">
    <property type="entry name" value="Paired_CXXCH_1"/>
</dbReference>
<dbReference type="InterPro" id="IPR036280">
    <property type="entry name" value="Multihaem_cyt_sf"/>
</dbReference>
<reference evidence="3 4" key="1">
    <citation type="submission" date="2018-11" db="EMBL/GenBank/DDBJ databases">
        <title>Genomic Encyclopedia of Type Strains, Phase IV (KMG-IV): sequencing the most valuable type-strain genomes for metagenomic binning, comparative biology and taxonomic classification.</title>
        <authorList>
            <person name="Goeker M."/>
        </authorList>
    </citation>
    <scope>NUCLEOTIDE SEQUENCE [LARGE SCALE GENOMIC DNA]</scope>
    <source>
        <strain evidence="3 4">DSM 102936</strain>
    </source>
</reference>
<feature type="signal peptide" evidence="1">
    <location>
        <begin position="1"/>
        <end position="26"/>
    </location>
</feature>
<dbReference type="OrthoDB" id="9814800at2"/>
<evidence type="ECO:0000259" key="2">
    <source>
        <dbReference type="Pfam" id="PF09699"/>
    </source>
</evidence>
<evidence type="ECO:0000313" key="3">
    <source>
        <dbReference type="EMBL" id="RPF42482.1"/>
    </source>
</evidence>
<evidence type="ECO:0000256" key="1">
    <source>
        <dbReference type="SAM" id="SignalP"/>
    </source>
</evidence>
<keyword evidence="4" id="KW-1185">Reference proteome</keyword>
<feature type="chain" id="PRO_5018334867" evidence="1">
    <location>
        <begin position="27"/>
        <end position="401"/>
    </location>
</feature>
<comment type="caution">
    <text evidence="3">The sequence shown here is derived from an EMBL/GenBank/DDBJ whole genome shotgun (WGS) entry which is preliminary data.</text>
</comment>
<dbReference type="EMBL" id="RKRE01000003">
    <property type="protein sequence ID" value="RPF42482.1"/>
    <property type="molecule type" value="Genomic_DNA"/>
</dbReference>
<keyword evidence="1" id="KW-0732">Signal</keyword>
<dbReference type="Proteomes" id="UP000282654">
    <property type="component" value="Unassembled WGS sequence"/>
</dbReference>
<gene>
    <name evidence="3" type="ORF">EDD75_1583</name>
</gene>